<evidence type="ECO:0000256" key="3">
    <source>
        <dbReference type="ARBA" id="ARBA00022692"/>
    </source>
</evidence>
<evidence type="ECO:0000313" key="9">
    <source>
        <dbReference type="Proteomes" id="UP000249163"/>
    </source>
</evidence>
<dbReference type="AlphaFoldDB" id="A0AAD0KKT8"/>
<feature type="transmembrane region" description="Helical" evidence="6">
    <location>
        <begin position="43"/>
        <end position="63"/>
    </location>
</feature>
<organism evidence="8 9">
    <name type="scientific">Paenibacillus odorifer</name>
    <dbReference type="NCBI Taxonomy" id="189426"/>
    <lineage>
        <taxon>Bacteria</taxon>
        <taxon>Bacillati</taxon>
        <taxon>Bacillota</taxon>
        <taxon>Bacilli</taxon>
        <taxon>Bacillales</taxon>
        <taxon>Paenibacillaceae</taxon>
        <taxon>Paenibacillus</taxon>
    </lineage>
</organism>
<keyword evidence="3 6" id="KW-0812">Transmembrane</keyword>
<keyword evidence="2 6" id="KW-1003">Cell membrane</keyword>
<feature type="domain" description="VTT" evidence="7">
    <location>
        <begin position="59"/>
        <end position="178"/>
    </location>
</feature>
<comment type="similarity">
    <text evidence="6">Belongs to the TVP38/TMEM64 family.</text>
</comment>
<feature type="transmembrane region" description="Helical" evidence="6">
    <location>
        <begin position="75"/>
        <end position="100"/>
    </location>
</feature>
<dbReference type="EMBL" id="CP021965">
    <property type="protein sequence ID" value="AWV35006.1"/>
    <property type="molecule type" value="Genomic_DNA"/>
</dbReference>
<gene>
    <name evidence="8" type="ORF">CD191_21550</name>
</gene>
<reference evidence="8 9" key="1">
    <citation type="submission" date="2017-06" db="EMBL/GenBank/DDBJ databases">
        <title>Complete genome sequence of Paenibacillus odorifer CBA7130.</title>
        <authorList>
            <person name="Nam Y.-D."/>
            <person name="Kang J."/>
            <person name="Chung W.-H."/>
        </authorList>
    </citation>
    <scope>NUCLEOTIDE SEQUENCE [LARGE SCALE GENOMIC DNA]</scope>
    <source>
        <strain evidence="8 9">CBA7130</strain>
    </source>
</reference>
<protein>
    <recommendedName>
        <fullName evidence="6">TVP38/TMEM64 family membrane protein</fullName>
    </recommendedName>
</protein>
<dbReference type="PANTHER" id="PTHR12677:SF59">
    <property type="entry name" value="GOLGI APPARATUS MEMBRANE PROTEIN TVP38-RELATED"/>
    <property type="match status" value="1"/>
</dbReference>
<evidence type="ECO:0000256" key="6">
    <source>
        <dbReference type="RuleBase" id="RU366058"/>
    </source>
</evidence>
<evidence type="ECO:0000256" key="1">
    <source>
        <dbReference type="ARBA" id="ARBA00004651"/>
    </source>
</evidence>
<evidence type="ECO:0000259" key="7">
    <source>
        <dbReference type="Pfam" id="PF09335"/>
    </source>
</evidence>
<dbReference type="Proteomes" id="UP000249163">
    <property type="component" value="Chromosome"/>
</dbReference>
<evidence type="ECO:0000256" key="4">
    <source>
        <dbReference type="ARBA" id="ARBA00022989"/>
    </source>
</evidence>
<feature type="transmembrane region" description="Helical" evidence="6">
    <location>
        <begin position="126"/>
        <end position="148"/>
    </location>
</feature>
<dbReference type="InterPro" id="IPR032816">
    <property type="entry name" value="VTT_dom"/>
</dbReference>
<feature type="transmembrane region" description="Helical" evidence="6">
    <location>
        <begin position="187"/>
        <end position="206"/>
    </location>
</feature>
<name>A0AAD0KKT8_9BACL</name>
<dbReference type="InterPro" id="IPR015414">
    <property type="entry name" value="TMEM64"/>
</dbReference>
<dbReference type="Pfam" id="PF09335">
    <property type="entry name" value="VTT_dom"/>
    <property type="match status" value="1"/>
</dbReference>
<evidence type="ECO:0000256" key="2">
    <source>
        <dbReference type="ARBA" id="ARBA00022475"/>
    </source>
</evidence>
<keyword evidence="5 6" id="KW-0472">Membrane</keyword>
<evidence type="ECO:0000313" key="8">
    <source>
        <dbReference type="EMBL" id="AWV35006.1"/>
    </source>
</evidence>
<evidence type="ECO:0000256" key="5">
    <source>
        <dbReference type="ARBA" id="ARBA00023136"/>
    </source>
</evidence>
<feature type="transmembrane region" description="Helical" evidence="6">
    <location>
        <begin position="154"/>
        <end position="175"/>
    </location>
</feature>
<proteinExistence type="inferred from homology"/>
<dbReference type="PANTHER" id="PTHR12677">
    <property type="entry name" value="GOLGI APPARATUS MEMBRANE PROTEIN TVP38-RELATED"/>
    <property type="match status" value="1"/>
</dbReference>
<sequence length="215" mass="23580">MSGRKGILAMRKWFSIILYVSGTILAFIYRYDILSWMKEDHNLFGSIGIATLLALFPVVPYKAVIGFFGYAYGSLAGALICWVATTLAAAFLFGVVKFIFQDQARAYLTSIPLLEKFTKGIERRPFASIVLARLLPIIPQTAVNIYAGAAGLPFWSYLAASAIGKMPGIALYAFLGDQLFQNPGNAIIAIIVYAIVLIIAGLSFRYSSQEVKNTR</sequence>
<comment type="subcellular location">
    <subcellularLocation>
        <location evidence="1 6">Cell membrane</location>
        <topology evidence="1 6">Multi-pass membrane protein</topology>
    </subcellularLocation>
</comment>
<dbReference type="GO" id="GO:0005886">
    <property type="term" value="C:plasma membrane"/>
    <property type="evidence" value="ECO:0007669"/>
    <property type="project" value="UniProtKB-SubCell"/>
</dbReference>
<feature type="transmembrane region" description="Helical" evidence="6">
    <location>
        <begin position="12"/>
        <end position="31"/>
    </location>
</feature>
<accession>A0AAD0KKT8</accession>
<keyword evidence="4 6" id="KW-1133">Transmembrane helix</keyword>